<keyword evidence="2" id="KW-1185">Reference proteome</keyword>
<gene>
    <name evidence="1" type="ORF">CONLIGDRAFT_696042</name>
</gene>
<dbReference type="InParanoid" id="A0A1J7JJG8"/>
<organism evidence="1 2">
    <name type="scientific">Coniochaeta ligniaria NRRL 30616</name>
    <dbReference type="NCBI Taxonomy" id="1408157"/>
    <lineage>
        <taxon>Eukaryota</taxon>
        <taxon>Fungi</taxon>
        <taxon>Dikarya</taxon>
        <taxon>Ascomycota</taxon>
        <taxon>Pezizomycotina</taxon>
        <taxon>Sordariomycetes</taxon>
        <taxon>Sordariomycetidae</taxon>
        <taxon>Coniochaetales</taxon>
        <taxon>Coniochaetaceae</taxon>
        <taxon>Coniochaeta</taxon>
    </lineage>
</organism>
<dbReference type="AlphaFoldDB" id="A0A1J7JJG8"/>
<evidence type="ECO:0000313" key="1">
    <source>
        <dbReference type="EMBL" id="OIW33521.1"/>
    </source>
</evidence>
<sequence length="195" mass="22312">MSYHMVQSAAWRLGAGRMEWHSPPNFQADFSQKPTLWSNRYRVSCSPRFQAAAWLPGESIGQCLRRNNDENQVSRLESVVQAEMRSEGGREATEVAPRKKDRHFPKWDCVRWCYAAKASWPKITTTGGSPGWMRRWPGLDVKRTRRGSEAAVASGQSHVDCSVEDLTDLRDSEALFECIVWSLLEWSWKSAKCCQ</sequence>
<dbReference type="EMBL" id="KV875094">
    <property type="protein sequence ID" value="OIW33521.1"/>
    <property type="molecule type" value="Genomic_DNA"/>
</dbReference>
<accession>A0A1J7JJG8</accession>
<reference evidence="1 2" key="1">
    <citation type="submission" date="2016-10" db="EMBL/GenBank/DDBJ databases">
        <title>Draft genome sequence of Coniochaeta ligniaria NRRL30616, a lignocellulolytic fungus for bioabatement of inhibitors in plant biomass hydrolysates.</title>
        <authorList>
            <consortium name="DOE Joint Genome Institute"/>
            <person name="Jimenez D.J."/>
            <person name="Hector R.E."/>
            <person name="Riley R."/>
            <person name="Sun H."/>
            <person name="Grigoriev I.V."/>
            <person name="Van Elsas J.D."/>
            <person name="Nichols N.N."/>
        </authorList>
    </citation>
    <scope>NUCLEOTIDE SEQUENCE [LARGE SCALE GENOMIC DNA]</scope>
    <source>
        <strain evidence="1 2">NRRL 30616</strain>
    </source>
</reference>
<name>A0A1J7JJG8_9PEZI</name>
<protein>
    <submittedName>
        <fullName evidence="1">Uncharacterized protein</fullName>
    </submittedName>
</protein>
<evidence type="ECO:0000313" key="2">
    <source>
        <dbReference type="Proteomes" id="UP000182658"/>
    </source>
</evidence>
<dbReference type="Proteomes" id="UP000182658">
    <property type="component" value="Unassembled WGS sequence"/>
</dbReference>
<proteinExistence type="predicted"/>